<dbReference type="Pfam" id="PF01607">
    <property type="entry name" value="CBM_14"/>
    <property type="match status" value="3"/>
</dbReference>
<dbReference type="SMART" id="SM00494">
    <property type="entry name" value="ChtBD2"/>
    <property type="match status" value="3"/>
</dbReference>
<dbReference type="GO" id="GO:0005576">
    <property type="term" value="C:extracellular region"/>
    <property type="evidence" value="ECO:0007669"/>
    <property type="project" value="InterPro"/>
</dbReference>
<evidence type="ECO:0000256" key="1">
    <source>
        <dbReference type="ARBA" id="ARBA00022669"/>
    </source>
</evidence>
<protein>
    <recommendedName>
        <fullName evidence="7">Chitin-binding type-2 domain-containing protein</fullName>
    </recommendedName>
</protein>
<reference evidence="8" key="1">
    <citation type="submission" date="2021-03" db="EMBL/GenBank/DDBJ databases">
        <title>Chromosome level genome of the anhydrobiotic midge Polypedilum vanderplanki.</title>
        <authorList>
            <person name="Yoshida Y."/>
            <person name="Kikawada T."/>
            <person name="Gusev O."/>
        </authorList>
    </citation>
    <scope>NUCLEOTIDE SEQUENCE</scope>
    <source>
        <strain evidence="8">NIAS01</strain>
        <tissue evidence="8">Whole body or cell culture</tissue>
    </source>
</reference>
<dbReference type="InterPro" id="IPR036508">
    <property type="entry name" value="Chitin-bd_dom_sf"/>
</dbReference>
<evidence type="ECO:0000256" key="6">
    <source>
        <dbReference type="SAM" id="SignalP"/>
    </source>
</evidence>
<evidence type="ECO:0000256" key="2">
    <source>
        <dbReference type="ARBA" id="ARBA00022729"/>
    </source>
</evidence>
<evidence type="ECO:0000256" key="3">
    <source>
        <dbReference type="ARBA" id="ARBA00022737"/>
    </source>
</evidence>
<feature type="chain" id="PRO_5039907871" description="Chitin-binding type-2 domain-containing protein" evidence="6">
    <location>
        <begin position="24"/>
        <end position="244"/>
    </location>
</feature>
<evidence type="ECO:0000259" key="7">
    <source>
        <dbReference type="PROSITE" id="PS50940"/>
    </source>
</evidence>
<sequence length="244" mass="27485">MNRDLKIVIFGLIMMMSFESSMTAPPKFLNNTLTKYRRGFADDFPWDTFCVDNNVPDNTFFAHPESCEYYLVCSNGQLGAGSCEGFHFNPAISECVEPGSFDCVLDLLPVWPPPSEYCPPPGSNQLVILPSRFCDAFYICVNGQPVEMQCRPGQHWNAERLYCDHPSRAGCQGENGNGPLLPDCPIGFVGSFPHPEDCNLFIHCNNGNRNIQRCQHLHHFDVISGRCMIMTQAECIDEYRGRRA</sequence>
<name>A0A9J6BUG1_POLVA</name>
<dbReference type="InterPro" id="IPR002557">
    <property type="entry name" value="Chitin-bd_dom"/>
</dbReference>
<keyword evidence="2 6" id="KW-0732">Signal</keyword>
<feature type="domain" description="Chitin-binding type-2" evidence="7">
    <location>
        <begin position="181"/>
        <end position="237"/>
    </location>
</feature>
<dbReference type="OrthoDB" id="6020543at2759"/>
<dbReference type="EMBL" id="JADBJN010000003">
    <property type="protein sequence ID" value="KAG5673529.1"/>
    <property type="molecule type" value="Genomic_DNA"/>
</dbReference>
<comment type="caution">
    <text evidence="8">The sequence shown here is derived from an EMBL/GenBank/DDBJ whole genome shotgun (WGS) entry which is preliminary data.</text>
</comment>
<keyword evidence="1" id="KW-0147">Chitin-binding</keyword>
<keyword evidence="5" id="KW-0325">Glycoprotein</keyword>
<evidence type="ECO:0000313" key="9">
    <source>
        <dbReference type="Proteomes" id="UP001107558"/>
    </source>
</evidence>
<dbReference type="GO" id="GO:0008061">
    <property type="term" value="F:chitin binding"/>
    <property type="evidence" value="ECO:0007669"/>
    <property type="project" value="UniProtKB-KW"/>
</dbReference>
<evidence type="ECO:0000256" key="4">
    <source>
        <dbReference type="ARBA" id="ARBA00023157"/>
    </source>
</evidence>
<evidence type="ECO:0000313" key="8">
    <source>
        <dbReference type="EMBL" id="KAG5673529.1"/>
    </source>
</evidence>
<dbReference type="AlphaFoldDB" id="A0A9J6BUG1"/>
<feature type="domain" description="Chitin-binding type-2" evidence="7">
    <location>
        <begin position="115"/>
        <end position="173"/>
    </location>
</feature>
<dbReference type="PANTHER" id="PTHR23301">
    <property type="entry name" value="CHITIN BINDING PERITROPHIN-A"/>
    <property type="match status" value="1"/>
</dbReference>
<dbReference type="PANTHER" id="PTHR23301:SF0">
    <property type="entry name" value="CHITIN-BINDING TYPE-2 DOMAIN-CONTAINING PROTEIN-RELATED"/>
    <property type="match status" value="1"/>
</dbReference>
<accession>A0A9J6BUG1</accession>
<organism evidence="8 9">
    <name type="scientific">Polypedilum vanderplanki</name>
    <name type="common">Sleeping chironomid midge</name>
    <dbReference type="NCBI Taxonomy" id="319348"/>
    <lineage>
        <taxon>Eukaryota</taxon>
        <taxon>Metazoa</taxon>
        <taxon>Ecdysozoa</taxon>
        <taxon>Arthropoda</taxon>
        <taxon>Hexapoda</taxon>
        <taxon>Insecta</taxon>
        <taxon>Pterygota</taxon>
        <taxon>Neoptera</taxon>
        <taxon>Endopterygota</taxon>
        <taxon>Diptera</taxon>
        <taxon>Nematocera</taxon>
        <taxon>Chironomoidea</taxon>
        <taxon>Chironomidae</taxon>
        <taxon>Chironominae</taxon>
        <taxon>Polypedilum</taxon>
        <taxon>Polypedilum</taxon>
    </lineage>
</organism>
<gene>
    <name evidence="8" type="ORF">PVAND_003570</name>
</gene>
<dbReference type="Proteomes" id="UP001107558">
    <property type="component" value="Chromosome 3"/>
</dbReference>
<dbReference type="PROSITE" id="PS50940">
    <property type="entry name" value="CHIT_BIND_II"/>
    <property type="match status" value="3"/>
</dbReference>
<proteinExistence type="predicted"/>
<dbReference type="Gene3D" id="2.170.140.10">
    <property type="entry name" value="Chitin binding domain"/>
    <property type="match status" value="3"/>
</dbReference>
<keyword evidence="4" id="KW-1015">Disulfide bond</keyword>
<keyword evidence="3" id="KW-0677">Repeat</keyword>
<dbReference type="InterPro" id="IPR051940">
    <property type="entry name" value="Chitin_bind-dev_reg"/>
</dbReference>
<feature type="signal peptide" evidence="6">
    <location>
        <begin position="1"/>
        <end position="23"/>
    </location>
</feature>
<keyword evidence="9" id="KW-1185">Reference proteome</keyword>
<feature type="domain" description="Chitin-binding type-2" evidence="7">
    <location>
        <begin position="47"/>
        <end position="105"/>
    </location>
</feature>
<dbReference type="SUPFAM" id="SSF57625">
    <property type="entry name" value="Invertebrate chitin-binding proteins"/>
    <property type="match status" value="3"/>
</dbReference>
<evidence type="ECO:0000256" key="5">
    <source>
        <dbReference type="ARBA" id="ARBA00023180"/>
    </source>
</evidence>